<reference evidence="1" key="1">
    <citation type="submission" date="2022-11" db="EMBL/GenBank/DDBJ databases">
        <authorList>
            <person name="Kikuchi T."/>
        </authorList>
    </citation>
    <scope>NUCLEOTIDE SEQUENCE</scope>
    <source>
        <strain evidence="1">PS1010</strain>
    </source>
</reference>
<comment type="caution">
    <text evidence="1">The sequence shown here is derived from an EMBL/GenBank/DDBJ whole genome shotgun (WGS) entry which is preliminary data.</text>
</comment>
<evidence type="ECO:0000313" key="1">
    <source>
        <dbReference type="EMBL" id="CAI5438164.1"/>
    </source>
</evidence>
<dbReference type="Proteomes" id="UP001152747">
    <property type="component" value="Unassembled WGS sequence"/>
</dbReference>
<evidence type="ECO:0000313" key="2">
    <source>
        <dbReference type="Proteomes" id="UP001152747"/>
    </source>
</evidence>
<dbReference type="AlphaFoldDB" id="A0A9P1I1Y0"/>
<gene>
    <name evidence="1" type="ORF">CAMP_LOCUS801</name>
</gene>
<dbReference type="EMBL" id="CANHGI010000001">
    <property type="protein sequence ID" value="CAI5438164.1"/>
    <property type="molecule type" value="Genomic_DNA"/>
</dbReference>
<sequence>MSDQPSCSYYQVSKRQKYDKETMQVEEYVMTHLIDDKCADLYRNRRFNKPKYFYSHSQKEEMSESEKRRNAMEKLTCKWFAKYGIPYEAANDELFKKMLHNLDEFYKPPTSSSIETRVRTVAVTIKTNRRDLENTTQPIFVTVNPIEYENFVYLAFSLHYILDNGIRKTSHT</sequence>
<accession>A0A9P1I1Y0</accession>
<protein>
    <submittedName>
        <fullName evidence="1">Uncharacterized protein</fullName>
    </submittedName>
</protein>
<keyword evidence="2" id="KW-1185">Reference proteome</keyword>
<organism evidence="1 2">
    <name type="scientific">Caenorhabditis angaria</name>
    <dbReference type="NCBI Taxonomy" id="860376"/>
    <lineage>
        <taxon>Eukaryota</taxon>
        <taxon>Metazoa</taxon>
        <taxon>Ecdysozoa</taxon>
        <taxon>Nematoda</taxon>
        <taxon>Chromadorea</taxon>
        <taxon>Rhabditida</taxon>
        <taxon>Rhabditina</taxon>
        <taxon>Rhabditomorpha</taxon>
        <taxon>Rhabditoidea</taxon>
        <taxon>Rhabditidae</taxon>
        <taxon>Peloderinae</taxon>
        <taxon>Caenorhabditis</taxon>
    </lineage>
</organism>
<name>A0A9P1I1Y0_9PELO</name>
<proteinExistence type="predicted"/>